<comment type="caution">
    <text evidence="1">The sequence shown here is derived from an EMBL/GenBank/DDBJ whole genome shotgun (WGS) entry which is preliminary data.</text>
</comment>
<sequence>MTKTKSNIIEESNIFEQIRTLFGLEEDCGFTDEEMQPFFKVIEKMPTLLYNYYTTLGKHQALNQTQDNLVTPKDNLTLFSDPNYFVFYTENQNCCLWAIAKEDLDTANPKVYMSTDFTHQHWQVECDTLAEFLLAIAHLQAVFALPYAYEGFKYITPEELIAIKERFLKKPFALHHWLDGADFYGDTTDSIAILDKGSQLIYASSSKNSFEAIDSFLKDIGEDM</sequence>
<dbReference type="EMBL" id="JAEFDC010000011">
    <property type="protein sequence ID" value="MBI1647656.1"/>
    <property type="molecule type" value="Genomic_DNA"/>
</dbReference>
<name>A0ABS0SQN0_9FLAO</name>
<keyword evidence="2" id="KW-1185">Reference proteome</keyword>
<gene>
    <name evidence="1" type="ORF">I7X30_11400</name>
</gene>
<proteinExistence type="predicted"/>
<organism evidence="1 2">
    <name type="scientific">Capnocytophaga periodontitidis</name>
    <dbReference type="NCBI Taxonomy" id="2795027"/>
    <lineage>
        <taxon>Bacteria</taxon>
        <taxon>Pseudomonadati</taxon>
        <taxon>Bacteroidota</taxon>
        <taxon>Flavobacteriia</taxon>
        <taxon>Flavobacteriales</taxon>
        <taxon>Flavobacteriaceae</taxon>
        <taxon>Capnocytophaga</taxon>
    </lineage>
</organism>
<reference evidence="1 2" key="1">
    <citation type="journal article" date="2021" name="Int. J. Syst. Evol. Microbiol.">
        <title>Capnocytophaga periodontitidis sp. nov., isolated from subgingival plaque of periodontitis patient.</title>
        <authorList>
            <person name="Zhang Y."/>
            <person name="Qiao D."/>
            <person name="Shi W."/>
            <person name="Wu D."/>
            <person name="Cai M."/>
        </authorList>
    </citation>
    <scope>NUCLEOTIDE SEQUENCE [LARGE SCALE GENOMIC DNA]</scope>
    <source>
        <strain evidence="1 2">051621</strain>
    </source>
</reference>
<dbReference type="RefSeq" id="WP_198467204.1">
    <property type="nucleotide sequence ID" value="NZ_JAEFDC010000011.1"/>
</dbReference>
<evidence type="ECO:0008006" key="3">
    <source>
        <dbReference type="Google" id="ProtNLM"/>
    </source>
</evidence>
<accession>A0ABS0SQN0</accession>
<protein>
    <recommendedName>
        <fullName evidence="3">SMI1/KNR4 family protein</fullName>
    </recommendedName>
</protein>
<evidence type="ECO:0000313" key="1">
    <source>
        <dbReference type="EMBL" id="MBI1647656.1"/>
    </source>
</evidence>
<evidence type="ECO:0000313" key="2">
    <source>
        <dbReference type="Proteomes" id="UP000641139"/>
    </source>
</evidence>
<dbReference type="Proteomes" id="UP000641139">
    <property type="component" value="Unassembled WGS sequence"/>
</dbReference>